<keyword evidence="2 9" id="KW-0813">Transport</keyword>
<dbReference type="Pfam" id="PF01741">
    <property type="entry name" value="MscL"/>
    <property type="match status" value="1"/>
</dbReference>
<organism evidence="10">
    <name type="scientific">Roseihalotalea indica</name>
    <dbReference type="NCBI Taxonomy" id="2867963"/>
    <lineage>
        <taxon>Bacteria</taxon>
        <taxon>Pseudomonadati</taxon>
        <taxon>Bacteroidota</taxon>
        <taxon>Cytophagia</taxon>
        <taxon>Cytophagales</taxon>
        <taxon>Catalimonadaceae</taxon>
        <taxon>Roseihalotalea</taxon>
    </lineage>
</organism>
<evidence type="ECO:0000256" key="2">
    <source>
        <dbReference type="ARBA" id="ARBA00022448"/>
    </source>
</evidence>
<dbReference type="InterPro" id="IPR037673">
    <property type="entry name" value="MSC/AndL"/>
</dbReference>
<dbReference type="PRINTS" id="PR01264">
    <property type="entry name" value="MECHCHANNEL"/>
</dbReference>
<evidence type="ECO:0000256" key="5">
    <source>
        <dbReference type="ARBA" id="ARBA00022989"/>
    </source>
</evidence>
<dbReference type="AlphaFoldDB" id="A0AA49GQW6"/>
<dbReference type="EMBL" id="CP120682">
    <property type="protein sequence ID" value="WKN38867.1"/>
    <property type="molecule type" value="Genomic_DNA"/>
</dbReference>
<comment type="subunit">
    <text evidence="9">Homopentamer.</text>
</comment>
<dbReference type="NCBIfam" id="TIGR00220">
    <property type="entry name" value="mscL"/>
    <property type="match status" value="1"/>
</dbReference>
<comment type="function">
    <text evidence="9">Channel that opens in response to stretch forces in the membrane lipid bilayer. May participate in the regulation of osmotic pressure changes within the cell.</text>
</comment>
<evidence type="ECO:0000256" key="7">
    <source>
        <dbReference type="ARBA" id="ARBA00023136"/>
    </source>
</evidence>
<reference evidence="10" key="2">
    <citation type="journal article" date="2024" name="Antonie Van Leeuwenhoek">
        <title>Roseihalotalea indica gen. nov., sp. nov., a halophilic Bacteroidetes from mesopelagic Southwest Indian Ocean with higher carbohydrate metabolic potential.</title>
        <authorList>
            <person name="Chen B."/>
            <person name="Zhang M."/>
            <person name="Lin D."/>
            <person name="Ye J."/>
            <person name="Tang K."/>
        </authorList>
    </citation>
    <scope>NUCLEOTIDE SEQUENCE</scope>
    <source>
        <strain evidence="10">TK19036</strain>
    </source>
</reference>
<sequence>MKNFIQDFKEFAVKGSVVDLAIGIIIGAAFNKIVSTLVERVIMPPFGLLFGEADFSRYKWVLRPAEIGPSGNVLQEEVSIGYGALVQVSVDFLIVALTIFVVIRFINSLKRKAENEQETSVPTPKDIQLLAEIRDLLKKQGPAS</sequence>
<dbReference type="InterPro" id="IPR001185">
    <property type="entry name" value="MS_channel"/>
</dbReference>
<feature type="transmembrane region" description="Helical" evidence="9">
    <location>
        <begin position="80"/>
        <end position="103"/>
    </location>
</feature>
<dbReference type="GO" id="GO:0008381">
    <property type="term" value="F:mechanosensitive monoatomic ion channel activity"/>
    <property type="evidence" value="ECO:0007669"/>
    <property type="project" value="UniProtKB-UniRule"/>
</dbReference>
<dbReference type="GO" id="GO:0005886">
    <property type="term" value="C:plasma membrane"/>
    <property type="evidence" value="ECO:0007669"/>
    <property type="project" value="UniProtKB-SubCell"/>
</dbReference>
<dbReference type="NCBIfam" id="NF001843">
    <property type="entry name" value="PRK00567.1-4"/>
    <property type="match status" value="1"/>
</dbReference>
<keyword evidence="7 9" id="KW-0472">Membrane</keyword>
<dbReference type="HAMAP" id="MF_00115">
    <property type="entry name" value="MscL"/>
    <property type="match status" value="1"/>
</dbReference>
<accession>A0AA49GQW6</accession>
<dbReference type="InterPro" id="IPR036019">
    <property type="entry name" value="MscL_channel"/>
</dbReference>
<evidence type="ECO:0000256" key="8">
    <source>
        <dbReference type="ARBA" id="ARBA00023303"/>
    </source>
</evidence>
<comment type="caution">
    <text evidence="9">Lacks conserved residue(s) required for the propagation of feature annotation.</text>
</comment>
<evidence type="ECO:0000313" key="10">
    <source>
        <dbReference type="EMBL" id="WKN38867.1"/>
    </source>
</evidence>
<keyword evidence="3 9" id="KW-1003">Cell membrane</keyword>
<evidence type="ECO:0000256" key="6">
    <source>
        <dbReference type="ARBA" id="ARBA00023065"/>
    </source>
</evidence>
<keyword evidence="8 9" id="KW-0407">Ion channel</keyword>
<proteinExistence type="inferred from homology"/>
<comment type="similarity">
    <text evidence="9">Belongs to the MscL family.</text>
</comment>
<dbReference type="SUPFAM" id="SSF81330">
    <property type="entry name" value="Gated mechanosensitive channel"/>
    <property type="match status" value="1"/>
</dbReference>
<evidence type="ECO:0000256" key="4">
    <source>
        <dbReference type="ARBA" id="ARBA00022692"/>
    </source>
</evidence>
<name>A0AA49GQW6_9BACT</name>
<keyword evidence="6 9" id="KW-0406">Ion transport</keyword>
<gene>
    <name evidence="9 10" type="primary">mscL</name>
    <name evidence="10" type="ORF">K4G66_09145</name>
</gene>
<evidence type="ECO:0000256" key="3">
    <source>
        <dbReference type="ARBA" id="ARBA00022475"/>
    </source>
</evidence>
<dbReference type="Gene3D" id="1.10.1200.120">
    <property type="entry name" value="Large-conductance mechanosensitive channel, MscL, domain 1"/>
    <property type="match status" value="1"/>
</dbReference>
<evidence type="ECO:0000256" key="9">
    <source>
        <dbReference type="HAMAP-Rule" id="MF_00115"/>
    </source>
</evidence>
<dbReference type="PANTHER" id="PTHR30266:SF2">
    <property type="entry name" value="LARGE-CONDUCTANCE MECHANOSENSITIVE CHANNEL"/>
    <property type="match status" value="1"/>
</dbReference>
<dbReference type="PANTHER" id="PTHR30266">
    <property type="entry name" value="MECHANOSENSITIVE CHANNEL MSCL"/>
    <property type="match status" value="1"/>
</dbReference>
<keyword evidence="5 9" id="KW-1133">Transmembrane helix</keyword>
<protein>
    <recommendedName>
        <fullName evidence="9">Large-conductance mechanosensitive channel</fullName>
    </recommendedName>
</protein>
<comment type="subcellular location">
    <subcellularLocation>
        <location evidence="9">Cell membrane</location>
        <topology evidence="9">Multi-pass membrane protein</topology>
    </subcellularLocation>
    <subcellularLocation>
        <location evidence="1">Membrane</location>
        <topology evidence="1">Multi-pass membrane protein</topology>
    </subcellularLocation>
</comment>
<keyword evidence="4 9" id="KW-0812">Transmembrane</keyword>
<evidence type="ECO:0000256" key="1">
    <source>
        <dbReference type="ARBA" id="ARBA00004141"/>
    </source>
</evidence>
<reference evidence="10" key="1">
    <citation type="journal article" date="2023" name="Comput. Struct. Biotechnol. J.">
        <title>Discovery of a novel marine Bacteroidetes with a rich repertoire of carbohydrate-active enzymes.</title>
        <authorList>
            <person name="Chen B."/>
            <person name="Liu G."/>
            <person name="Chen Q."/>
            <person name="Wang H."/>
            <person name="Liu L."/>
            <person name="Tang K."/>
        </authorList>
    </citation>
    <scope>NUCLEOTIDE SEQUENCE</scope>
    <source>
        <strain evidence="10">TK19036</strain>
    </source>
</reference>